<keyword evidence="2" id="KW-1185">Reference proteome</keyword>
<evidence type="ECO:0000313" key="1">
    <source>
        <dbReference type="EMBL" id="VDP75136.1"/>
    </source>
</evidence>
<dbReference type="Proteomes" id="UP000269396">
    <property type="component" value="Unassembled WGS sequence"/>
</dbReference>
<organism evidence="1 2">
    <name type="scientific">Schistosoma mattheei</name>
    <dbReference type="NCBI Taxonomy" id="31246"/>
    <lineage>
        <taxon>Eukaryota</taxon>
        <taxon>Metazoa</taxon>
        <taxon>Spiralia</taxon>
        <taxon>Lophotrochozoa</taxon>
        <taxon>Platyhelminthes</taxon>
        <taxon>Trematoda</taxon>
        <taxon>Digenea</taxon>
        <taxon>Strigeidida</taxon>
        <taxon>Schistosomatoidea</taxon>
        <taxon>Schistosomatidae</taxon>
        <taxon>Schistosoma</taxon>
    </lineage>
</organism>
<name>A0A183PTT9_9TREM</name>
<dbReference type="STRING" id="31246.A0A183PTT9"/>
<proteinExistence type="predicted"/>
<dbReference type="EMBL" id="UZAL01039250">
    <property type="protein sequence ID" value="VDP75136.1"/>
    <property type="molecule type" value="Genomic_DNA"/>
</dbReference>
<protein>
    <submittedName>
        <fullName evidence="1">Uncharacterized protein</fullName>
    </submittedName>
</protein>
<dbReference type="AlphaFoldDB" id="A0A183PTT9"/>
<gene>
    <name evidence="1" type="ORF">SMTD_LOCUS17775</name>
</gene>
<reference evidence="1 2" key="1">
    <citation type="submission" date="2018-11" db="EMBL/GenBank/DDBJ databases">
        <authorList>
            <consortium name="Pathogen Informatics"/>
        </authorList>
    </citation>
    <scope>NUCLEOTIDE SEQUENCE [LARGE SCALE GENOMIC DNA]</scope>
    <source>
        <strain>Denwood</strain>
        <strain evidence="2">Zambia</strain>
    </source>
</reference>
<evidence type="ECO:0000313" key="2">
    <source>
        <dbReference type="Proteomes" id="UP000269396"/>
    </source>
</evidence>
<sequence>MNGIKFNSDQNGNQYNDNNNYIGLLNNHTTLFPTNYNNTNLLNFEHISDNINEVNVGPLLKQLQCVIRELVESESVYLKSLCDIEEVSYHCDILLLLLFN</sequence>
<accession>A0A183PTT9</accession>